<accession>A0A845R5P8</accession>
<feature type="transmembrane region" description="Helical" evidence="1">
    <location>
        <begin position="116"/>
        <end position="134"/>
    </location>
</feature>
<dbReference type="EMBL" id="QXXA01000015">
    <property type="protein sequence ID" value="NBI07833.1"/>
    <property type="molecule type" value="Genomic_DNA"/>
</dbReference>
<name>A0A845R5P8_9CLOT</name>
<keyword evidence="1" id="KW-0472">Membrane</keyword>
<dbReference type="AlphaFoldDB" id="A0A845R5P8"/>
<reference evidence="2 3" key="1">
    <citation type="submission" date="2018-08" db="EMBL/GenBank/DDBJ databases">
        <title>Murine metabolic-syndrome-specific gut microbial biobank.</title>
        <authorList>
            <person name="Liu C."/>
        </authorList>
    </citation>
    <scope>NUCLEOTIDE SEQUENCE [LARGE SCALE GENOMIC DNA]</scope>
    <source>
        <strain evidence="2 3">583</strain>
    </source>
</reference>
<dbReference type="Proteomes" id="UP000467132">
    <property type="component" value="Unassembled WGS sequence"/>
</dbReference>
<feature type="transmembrane region" description="Helical" evidence="1">
    <location>
        <begin position="7"/>
        <end position="28"/>
    </location>
</feature>
<evidence type="ECO:0000313" key="3">
    <source>
        <dbReference type="Proteomes" id="UP000467132"/>
    </source>
</evidence>
<organism evidence="2 3">
    <name type="scientific">Senegalia massiliensis</name>
    <dbReference type="NCBI Taxonomy" id="1720316"/>
    <lineage>
        <taxon>Bacteria</taxon>
        <taxon>Bacillati</taxon>
        <taxon>Bacillota</taxon>
        <taxon>Clostridia</taxon>
        <taxon>Eubacteriales</taxon>
        <taxon>Clostridiaceae</taxon>
        <taxon>Senegalia</taxon>
    </lineage>
</organism>
<keyword evidence="3" id="KW-1185">Reference proteome</keyword>
<gene>
    <name evidence="2" type="ORF">D3Z33_13310</name>
</gene>
<evidence type="ECO:0000256" key="1">
    <source>
        <dbReference type="SAM" id="Phobius"/>
    </source>
</evidence>
<evidence type="ECO:0000313" key="2">
    <source>
        <dbReference type="EMBL" id="NBI07833.1"/>
    </source>
</evidence>
<keyword evidence="1" id="KW-0812">Transmembrane</keyword>
<feature type="transmembrane region" description="Helical" evidence="1">
    <location>
        <begin position="84"/>
        <end position="104"/>
    </location>
</feature>
<proteinExistence type="predicted"/>
<sequence length="229" mass="27190">MSGTKKSILFFTSFFITIFFMSIVGVIFRPFLENIDDYTYYNIVSPILYTIYLIFFMVIESTIRKIYTKRFLNEHNVLLKVKTNGFNLSVRLIIYLAIILIYFISLFKDFSIESISIPRIVLFILSFLIIEFILRISNKSIYGYFTRDYIIISGWDFRLSLPIIYGANVYNDSDVYTYNDIKDYFIFTDYIELYLIADQGKLVFDIDSELSRKFVGILNQKKIPMKKFN</sequence>
<comment type="caution">
    <text evidence="2">The sequence shown here is derived from an EMBL/GenBank/DDBJ whole genome shotgun (WGS) entry which is preliminary data.</text>
</comment>
<protein>
    <recommendedName>
        <fullName evidence="4">DUF5673 domain-containing protein</fullName>
    </recommendedName>
</protein>
<keyword evidence="1" id="KW-1133">Transmembrane helix</keyword>
<feature type="transmembrane region" description="Helical" evidence="1">
    <location>
        <begin position="40"/>
        <end position="63"/>
    </location>
</feature>
<dbReference type="RefSeq" id="WP_160198299.1">
    <property type="nucleotide sequence ID" value="NZ_QXXA01000015.1"/>
</dbReference>
<evidence type="ECO:0008006" key="4">
    <source>
        <dbReference type="Google" id="ProtNLM"/>
    </source>
</evidence>
<dbReference type="OrthoDB" id="1954889at2"/>